<feature type="transmembrane region" description="Helical" evidence="1">
    <location>
        <begin position="136"/>
        <end position="158"/>
    </location>
</feature>
<feature type="transmembrane region" description="Helical" evidence="1">
    <location>
        <begin position="360"/>
        <end position="377"/>
    </location>
</feature>
<proteinExistence type="predicted"/>
<feature type="transmembrane region" description="Helical" evidence="1">
    <location>
        <begin position="413"/>
        <end position="437"/>
    </location>
</feature>
<name>A0ABP1RE67_9HEXA</name>
<feature type="transmembrane region" description="Helical" evidence="1">
    <location>
        <begin position="322"/>
        <end position="340"/>
    </location>
</feature>
<keyword evidence="1" id="KW-0812">Transmembrane</keyword>
<gene>
    <name evidence="3" type="ORF">ODALV1_LOCUS21842</name>
</gene>
<organism evidence="3 4">
    <name type="scientific">Orchesella dallaii</name>
    <dbReference type="NCBI Taxonomy" id="48710"/>
    <lineage>
        <taxon>Eukaryota</taxon>
        <taxon>Metazoa</taxon>
        <taxon>Ecdysozoa</taxon>
        <taxon>Arthropoda</taxon>
        <taxon>Hexapoda</taxon>
        <taxon>Collembola</taxon>
        <taxon>Entomobryomorpha</taxon>
        <taxon>Entomobryoidea</taxon>
        <taxon>Orchesellidae</taxon>
        <taxon>Orchesellinae</taxon>
        <taxon>Orchesella</taxon>
    </lineage>
</organism>
<dbReference type="InterPro" id="IPR012429">
    <property type="entry name" value="HGSNAT_cat"/>
</dbReference>
<evidence type="ECO:0000259" key="2">
    <source>
        <dbReference type="Pfam" id="PF07786"/>
    </source>
</evidence>
<feature type="domain" description="Heparan-alpha-glucosaminide N-acetyltransferase catalytic" evidence="2">
    <location>
        <begin position="252"/>
        <end position="375"/>
    </location>
</feature>
<protein>
    <recommendedName>
        <fullName evidence="2">Heparan-alpha-glucosaminide N-acetyltransferase catalytic domain-containing protein</fullName>
    </recommendedName>
</protein>
<evidence type="ECO:0000313" key="4">
    <source>
        <dbReference type="Proteomes" id="UP001642540"/>
    </source>
</evidence>
<evidence type="ECO:0000256" key="1">
    <source>
        <dbReference type="SAM" id="Phobius"/>
    </source>
</evidence>
<dbReference type="Proteomes" id="UP001642540">
    <property type="component" value="Unassembled WGS sequence"/>
</dbReference>
<dbReference type="PANTHER" id="PTHR31061:SF24">
    <property type="entry name" value="LD22376P"/>
    <property type="match status" value="1"/>
</dbReference>
<dbReference type="EMBL" id="CAXLJM020000072">
    <property type="protein sequence ID" value="CAL8127447.1"/>
    <property type="molecule type" value="Genomic_DNA"/>
</dbReference>
<comment type="caution">
    <text evidence="3">The sequence shown here is derived from an EMBL/GenBank/DDBJ whole genome shotgun (WGS) entry which is preliminary data.</text>
</comment>
<keyword evidence="1" id="KW-0472">Membrane</keyword>
<keyword evidence="1" id="KW-1133">Transmembrane helix</keyword>
<dbReference type="PANTHER" id="PTHR31061">
    <property type="entry name" value="LD22376P"/>
    <property type="match status" value="1"/>
</dbReference>
<keyword evidence="4" id="KW-1185">Reference proteome</keyword>
<feature type="transmembrane region" description="Helical" evidence="1">
    <location>
        <begin position="290"/>
        <end position="310"/>
    </location>
</feature>
<feature type="transmembrane region" description="Helical" evidence="1">
    <location>
        <begin position="500"/>
        <end position="521"/>
    </location>
</feature>
<feature type="transmembrane region" description="Helical" evidence="1">
    <location>
        <begin position="533"/>
        <end position="552"/>
    </location>
</feature>
<feature type="transmembrane region" description="Helical" evidence="1">
    <location>
        <begin position="635"/>
        <end position="652"/>
    </location>
</feature>
<accession>A0ABP1RE67</accession>
<feature type="transmembrane region" description="Helical" evidence="1">
    <location>
        <begin position="253"/>
        <end position="270"/>
    </location>
</feature>
<reference evidence="3 4" key="1">
    <citation type="submission" date="2024-08" db="EMBL/GenBank/DDBJ databases">
        <authorList>
            <person name="Cucini C."/>
            <person name="Frati F."/>
        </authorList>
    </citation>
    <scope>NUCLEOTIDE SEQUENCE [LARGE SCALE GENOMIC DNA]</scope>
</reference>
<evidence type="ECO:0000313" key="3">
    <source>
        <dbReference type="EMBL" id="CAL8127447.1"/>
    </source>
</evidence>
<dbReference type="Pfam" id="PF07786">
    <property type="entry name" value="HGSNAT_cat"/>
    <property type="match status" value="1"/>
</dbReference>
<feature type="transmembrane region" description="Helical" evidence="1">
    <location>
        <begin position="564"/>
        <end position="586"/>
    </location>
</feature>
<sequence>MWWFETTVLSYKGFNMSQLNIDEAWLNISSMFGIPVWLYVLSDNCQECPFQKFLEYPILANFSYKSTMNVQYGTTFRFRTEGNSTHVSVSDDEFKVCDLPAKLGEFGVYSIFVENESSNGPGPHCVLKCDLEPVDIYLPIFGTLFFWIIIGLICSSVAKNKTSLIAGLKLIMCRIPFVQRSLLVDRVMPPENHEPDSQSLNASKVTSNSEAEQCNRTLGEHEANVSEVAPLVESPTGSQSVQSVRRDCVKERLKSLDAFRGLCILIMIFVDDGGGNYYFFRHCTWDGLYVADLAFPWFIWICGVCIPLSLHSKKSSGSPKLPIFFVILKRSIKLILLGLMVNTSTRATAAQLENLRFPGVLQRFGICYFVGASLFLWDSRECTSSDTSQNRPHNQATENLSRLERWKVCFDDIAAISFPWMLVIACATLHTVLIFTLHVPHCPTGYLGPGGLHRNNSISKQCVGGTTGYVDRLIFGQHHIHNRPTSKAVYDSGPFDPEGLLGVLTSLLQIWLGVQAGLILLTYRSSSARVYRFLTWSAFCGIVGLLLCGGFKNEGWIPVNKNLWSLSFVLVTSSAALMLLTVLYLVVDVFKLWSGSPLMETGMNSILLYLGHEVCHAMLPWHYSYGRMETHISRLFESSWGTVLWITFAIYLHKRKLFFVV</sequence>